<proteinExistence type="predicted"/>
<evidence type="ECO:0000313" key="2">
    <source>
        <dbReference type="EMBL" id="ALP42259.1"/>
    </source>
</evidence>
<dbReference type="InterPro" id="IPR000182">
    <property type="entry name" value="GNAT_dom"/>
</dbReference>
<name>A0A0S2SKN2_9GAMM</name>
<reference evidence="2 3" key="2">
    <citation type="journal article" date="2016" name="Genome Announc.">
        <title>Complete Genome Sequence of the Highly Virulent Aeromonas schubertii Strain WL1483, Isolated from Diseased Snakehead Fish (Channa argus) in China.</title>
        <authorList>
            <person name="Liu L."/>
            <person name="Li N."/>
            <person name="Zhang D."/>
            <person name="Fu X."/>
            <person name="Shi C."/>
            <person name="Lin Q."/>
            <person name="Hao G."/>
        </authorList>
    </citation>
    <scope>NUCLEOTIDE SEQUENCE [LARGE SCALE GENOMIC DNA]</scope>
    <source>
        <strain evidence="2 3">WL1483</strain>
    </source>
</reference>
<dbReference type="OrthoDB" id="9796919at2"/>
<keyword evidence="2" id="KW-0808">Transferase</keyword>
<organism evidence="2 3">
    <name type="scientific">Aeromonas schubertii</name>
    <dbReference type="NCBI Taxonomy" id="652"/>
    <lineage>
        <taxon>Bacteria</taxon>
        <taxon>Pseudomonadati</taxon>
        <taxon>Pseudomonadota</taxon>
        <taxon>Gammaproteobacteria</taxon>
        <taxon>Aeromonadales</taxon>
        <taxon>Aeromonadaceae</taxon>
        <taxon>Aeromonas</taxon>
    </lineage>
</organism>
<dbReference type="InterPro" id="IPR016181">
    <property type="entry name" value="Acyl_CoA_acyltransferase"/>
</dbReference>
<gene>
    <name evidence="2" type="ORF">WL1483_2840</name>
</gene>
<dbReference type="RefSeq" id="WP_050667857.1">
    <property type="nucleotide sequence ID" value="NZ_CDDB01000097.1"/>
</dbReference>
<dbReference type="AlphaFoldDB" id="A0A0S2SKN2"/>
<accession>A0A0S2SKN2</accession>
<dbReference type="PROSITE" id="PS51186">
    <property type="entry name" value="GNAT"/>
    <property type="match status" value="1"/>
</dbReference>
<dbReference type="STRING" id="652.WL1483_2840"/>
<dbReference type="GO" id="GO:0016747">
    <property type="term" value="F:acyltransferase activity, transferring groups other than amino-acyl groups"/>
    <property type="evidence" value="ECO:0007669"/>
    <property type="project" value="InterPro"/>
</dbReference>
<dbReference type="PATRIC" id="fig|652.5.peg.450"/>
<dbReference type="Pfam" id="PF00583">
    <property type="entry name" value="Acetyltransf_1"/>
    <property type="match status" value="1"/>
</dbReference>
<feature type="domain" description="N-acetyltransferase" evidence="1">
    <location>
        <begin position="120"/>
        <end position="263"/>
    </location>
</feature>
<evidence type="ECO:0000259" key="1">
    <source>
        <dbReference type="PROSITE" id="PS51186"/>
    </source>
</evidence>
<protein>
    <submittedName>
        <fullName evidence="2">Acetyltransferase</fullName>
    </submittedName>
</protein>
<sequence>METHPAISTDLLFDSYQGLIQRHSDYWAISTPESPDYYFGNYLLLPRPPDDRDKGWLEQTFDRLIGQDPRIRHRTFLWPLDEGLSRCPGAFVACGYHYMECLALSLTRERLIPPDGPLPLPVRPFTPDDWPAWVELELRERNPAHEAAHYHEFLLSRVRLYRAMIADGLGQWWGMWDGVSLVASCGLFFTESLGRFQWVRTREAWRNRGLCRHLLHGVARHGLGRVAELIIVADCDYHAQRVYRRLGFEPVARTGSLCRWEQG</sequence>
<dbReference type="SUPFAM" id="SSF55729">
    <property type="entry name" value="Acyl-CoA N-acyltransferases (Nat)"/>
    <property type="match status" value="1"/>
</dbReference>
<dbReference type="KEGG" id="asr:WL1483_2840"/>
<dbReference type="EMBL" id="CP013067">
    <property type="protein sequence ID" value="ALP42259.1"/>
    <property type="molecule type" value="Genomic_DNA"/>
</dbReference>
<reference evidence="3" key="1">
    <citation type="submission" date="2015-10" db="EMBL/GenBank/DDBJ databases">
        <title>Complete Genome Sequence of Aeromonas schubertii strain WL1483.</title>
        <authorList>
            <person name="Liu L."/>
        </authorList>
    </citation>
    <scope>NUCLEOTIDE SEQUENCE [LARGE SCALE GENOMIC DNA]</scope>
    <source>
        <strain evidence="3">WL1483</strain>
    </source>
</reference>
<evidence type="ECO:0000313" key="3">
    <source>
        <dbReference type="Proteomes" id="UP000058114"/>
    </source>
</evidence>
<dbReference type="Gene3D" id="3.40.630.30">
    <property type="match status" value="1"/>
</dbReference>
<dbReference type="Proteomes" id="UP000058114">
    <property type="component" value="Chromosome"/>
</dbReference>